<evidence type="ECO:0000259" key="1">
    <source>
        <dbReference type="Pfam" id="PF13460"/>
    </source>
</evidence>
<dbReference type="AlphaFoldDB" id="A0AA38LWE1"/>
<proteinExistence type="predicted"/>
<dbReference type="GeneID" id="77731653"/>
<sequence length="270" mass="29852">MQIKRFLVFGASGRSGRQICRIAKKKQHYVVAVIRNPDQSVLRLSPTLLKLTILIPRAKDFEDAGIHTALFDISKASPHEYVKLLHHWRAEVVVWAAGTSEDELAQTIDYGAQVNVYDAMEEAGVRRVMVVGSIGIWKEGTDWPEWYDEAASKSSLLHGSQRSVGRIRSFVPKIVEAKYQAEHHLRQLKHIDYTIIRPGGLTIEDASGAALGKVGVGSTSRELVAQLLVASISNPGMFGRTIDVLNGDESLADEIKKVVKEDIDTWVGEG</sequence>
<organism evidence="2 3">
    <name type="scientific">Dioszegia hungarica</name>
    <dbReference type="NCBI Taxonomy" id="4972"/>
    <lineage>
        <taxon>Eukaryota</taxon>
        <taxon>Fungi</taxon>
        <taxon>Dikarya</taxon>
        <taxon>Basidiomycota</taxon>
        <taxon>Agaricomycotina</taxon>
        <taxon>Tremellomycetes</taxon>
        <taxon>Tremellales</taxon>
        <taxon>Bulleribasidiaceae</taxon>
        <taxon>Dioszegia</taxon>
    </lineage>
</organism>
<accession>A0AA38LWE1</accession>
<name>A0AA38LWE1_9TREE</name>
<dbReference type="Gene3D" id="3.40.50.720">
    <property type="entry name" value="NAD(P)-binding Rossmann-like Domain"/>
    <property type="match status" value="1"/>
</dbReference>
<dbReference type="PANTHER" id="PTHR15020">
    <property type="entry name" value="FLAVIN REDUCTASE-RELATED"/>
    <property type="match status" value="1"/>
</dbReference>
<dbReference type="InterPro" id="IPR016040">
    <property type="entry name" value="NAD(P)-bd_dom"/>
</dbReference>
<keyword evidence="3" id="KW-1185">Reference proteome</keyword>
<dbReference type="RefSeq" id="XP_052947335.1">
    <property type="nucleotide sequence ID" value="XM_053092448.1"/>
</dbReference>
<dbReference type="SUPFAM" id="SSF51735">
    <property type="entry name" value="NAD(P)-binding Rossmann-fold domains"/>
    <property type="match status" value="1"/>
</dbReference>
<dbReference type="Proteomes" id="UP001164286">
    <property type="component" value="Unassembled WGS sequence"/>
</dbReference>
<dbReference type="Pfam" id="PF13460">
    <property type="entry name" value="NAD_binding_10"/>
    <property type="match status" value="1"/>
</dbReference>
<evidence type="ECO:0000313" key="3">
    <source>
        <dbReference type="Proteomes" id="UP001164286"/>
    </source>
</evidence>
<gene>
    <name evidence="2" type="ORF">MKK02DRAFT_43484</name>
</gene>
<comment type="caution">
    <text evidence="2">The sequence shown here is derived from an EMBL/GenBank/DDBJ whole genome shotgun (WGS) entry which is preliminary data.</text>
</comment>
<reference evidence="2" key="1">
    <citation type="journal article" date="2022" name="G3 (Bethesda)">
        <title>High quality genome of the basidiomycete yeast Dioszegia hungarica PDD-24b-2 isolated from cloud water.</title>
        <authorList>
            <person name="Jarrige D."/>
            <person name="Haridas S."/>
            <person name="Bleykasten-Grosshans C."/>
            <person name="Joly M."/>
            <person name="Nadalig T."/>
            <person name="Sancelme M."/>
            <person name="Vuilleumier S."/>
            <person name="Grigoriev I.V."/>
            <person name="Amato P."/>
            <person name="Bringel F."/>
        </authorList>
    </citation>
    <scope>NUCLEOTIDE SEQUENCE</scope>
    <source>
        <strain evidence="2">PDD-24b-2</strain>
    </source>
</reference>
<evidence type="ECO:0000313" key="2">
    <source>
        <dbReference type="EMBL" id="KAI9637558.1"/>
    </source>
</evidence>
<protein>
    <recommendedName>
        <fullName evidence="1">NAD(P)-binding domain-containing protein</fullName>
    </recommendedName>
</protein>
<dbReference type="EMBL" id="JAKWFO010000004">
    <property type="protein sequence ID" value="KAI9637558.1"/>
    <property type="molecule type" value="Genomic_DNA"/>
</dbReference>
<feature type="domain" description="NAD(P)-binding" evidence="1">
    <location>
        <begin position="10"/>
        <end position="235"/>
    </location>
</feature>
<dbReference type="PANTHER" id="PTHR15020:SF50">
    <property type="entry name" value="UPF0659 PROTEIN YMR090W"/>
    <property type="match status" value="1"/>
</dbReference>
<dbReference type="InterPro" id="IPR036291">
    <property type="entry name" value="NAD(P)-bd_dom_sf"/>
</dbReference>